<keyword evidence="3" id="KW-1185">Reference proteome</keyword>
<protein>
    <submittedName>
        <fullName evidence="2">Uncharacterized protein</fullName>
    </submittedName>
</protein>
<feature type="region of interest" description="Disordered" evidence="1">
    <location>
        <begin position="15"/>
        <end position="98"/>
    </location>
</feature>
<dbReference type="Proteomes" id="UP001341840">
    <property type="component" value="Unassembled WGS sequence"/>
</dbReference>
<comment type="caution">
    <text evidence="2">The sequence shown here is derived from an EMBL/GenBank/DDBJ whole genome shotgun (WGS) entry which is preliminary data.</text>
</comment>
<organism evidence="2 3">
    <name type="scientific">Stylosanthes scabra</name>
    <dbReference type="NCBI Taxonomy" id="79078"/>
    <lineage>
        <taxon>Eukaryota</taxon>
        <taxon>Viridiplantae</taxon>
        <taxon>Streptophyta</taxon>
        <taxon>Embryophyta</taxon>
        <taxon>Tracheophyta</taxon>
        <taxon>Spermatophyta</taxon>
        <taxon>Magnoliopsida</taxon>
        <taxon>eudicotyledons</taxon>
        <taxon>Gunneridae</taxon>
        <taxon>Pentapetalae</taxon>
        <taxon>rosids</taxon>
        <taxon>fabids</taxon>
        <taxon>Fabales</taxon>
        <taxon>Fabaceae</taxon>
        <taxon>Papilionoideae</taxon>
        <taxon>50 kb inversion clade</taxon>
        <taxon>dalbergioids sensu lato</taxon>
        <taxon>Dalbergieae</taxon>
        <taxon>Pterocarpus clade</taxon>
        <taxon>Stylosanthes</taxon>
    </lineage>
</organism>
<evidence type="ECO:0000313" key="3">
    <source>
        <dbReference type="Proteomes" id="UP001341840"/>
    </source>
</evidence>
<gene>
    <name evidence="2" type="ORF">PIB30_012952</name>
</gene>
<dbReference type="EMBL" id="JASCZI010271893">
    <property type="protein sequence ID" value="MED6216945.1"/>
    <property type="molecule type" value="Genomic_DNA"/>
</dbReference>
<reference evidence="2 3" key="1">
    <citation type="journal article" date="2023" name="Plants (Basel)">
        <title>Bridging the Gap: Combining Genomics and Transcriptomics Approaches to Understand Stylosanthes scabra, an Orphan Legume from the Brazilian Caatinga.</title>
        <authorList>
            <person name="Ferreira-Neto J.R.C."/>
            <person name="da Silva M.D."/>
            <person name="Binneck E."/>
            <person name="de Melo N.F."/>
            <person name="da Silva R.H."/>
            <person name="de Melo A.L.T.M."/>
            <person name="Pandolfi V."/>
            <person name="Bustamante F.O."/>
            <person name="Brasileiro-Vidal A.C."/>
            <person name="Benko-Iseppon A.M."/>
        </authorList>
    </citation>
    <scope>NUCLEOTIDE SEQUENCE [LARGE SCALE GENOMIC DNA]</scope>
    <source>
        <tissue evidence="2">Leaves</tissue>
    </source>
</reference>
<name>A0ABU6Z3W6_9FABA</name>
<feature type="compositionally biased region" description="Basic and acidic residues" evidence="1">
    <location>
        <begin position="84"/>
        <end position="98"/>
    </location>
</feature>
<evidence type="ECO:0000313" key="2">
    <source>
        <dbReference type="EMBL" id="MED6216945.1"/>
    </source>
</evidence>
<proteinExistence type="predicted"/>
<accession>A0ABU6Z3W6</accession>
<sequence length="129" mass="14097">MTSSPSSYLVVLNPEYHDPLLPPPPPIPPTIPSLTPPPPPVDLTTPAPPAQQDVGSTQEPSEPTVPELSHGSQPDPAIQSNAKKRIDPDGMRGKIQDDDKFIKAIIKSRASKKFSGMTEDDREWKEHFT</sequence>
<feature type="compositionally biased region" description="Pro residues" evidence="1">
    <location>
        <begin position="20"/>
        <end position="49"/>
    </location>
</feature>
<evidence type="ECO:0000256" key="1">
    <source>
        <dbReference type="SAM" id="MobiDB-lite"/>
    </source>
</evidence>